<dbReference type="EMBL" id="WCRW01000011">
    <property type="protein sequence ID" value="KAB4454504.1"/>
    <property type="molecule type" value="Genomic_DNA"/>
</dbReference>
<dbReference type="EMBL" id="QSJP01000040">
    <property type="protein sequence ID" value="RHD80062.1"/>
    <property type="molecule type" value="Genomic_DNA"/>
</dbReference>
<evidence type="ECO:0000313" key="8">
    <source>
        <dbReference type="Proteomes" id="UP000283616"/>
    </source>
</evidence>
<reference evidence="10 11" key="2">
    <citation type="journal article" date="2019" name="Nat. Med.">
        <title>A library of human gut bacterial isolates paired with longitudinal multiomics data enables mechanistic microbiome research.</title>
        <authorList>
            <person name="Poyet M."/>
            <person name="Groussin M."/>
            <person name="Gibbons S.M."/>
            <person name="Avila-Pacheco J."/>
            <person name="Jiang X."/>
            <person name="Kearney S.M."/>
            <person name="Perrotta A.R."/>
            <person name="Berdy B."/>
            <person name="Zhao S."/>
            <person name="Lieberman T.D."/>
            <person name="Swanson P.K."/>
            <person name="Smith M."/>
            <person name="Roesemann S."/>
            <person name="Alexander J.E."/>
            <person name="Rich S.A."/>
            <person name="Livny J."/>
            <person name="Vlamakis H."/>
            <person name="Clish C."/>
            <person name="Bullock K."/>
            <person name="Deik A."/>
            <person name="Scott J."/>
            <person name="Pierce K.A."/>
            <person name="Xavier R.J."/>
            <person name="Alm E.J."/>
        </authorList>
    </citation>
    <scope>NUCLEOTIDE SEQUENCE [LARGE SCALE GENOMIC DNA]</scope>
    <source>
        <strain evidence="4 14">BIOML-A156</strain>
        <strain evidence="2 10">BIOML-A160</strain>
        <strain evidence="5 11">BIOML-A162</strain>
        <strain evidence="3 13">BIOML-A165</strain>
        <strain evidence="1 12">BIOML-A188</strain>
    </source>
</reference>
<evidence type="ECO:0000313" key="6">
    <source>
        <dbReference type="EMBL" id="RHD80062.1"/>
    </source>
</evidence>
<dbReference type="EMBL" id="WCSY01000028">
    <property type="protein sequence ID" value="KAB4306610.1"/>
    <property type="molecule type" value="Genomic_DNA"/>
</dbReference>
<reference evidence="8 9" key="1">
    <citation type="submission" date="2018-08" db="EMBL/GenBank/DDBJ databases">
        <title>A genome reference for cultivated species of the human gut microbiota.</title>
        <authorList>
            <person name="Zou Y."/>
            <person name="Xue W."/>
            <person name="Luo G."/>
        </authorList>
    </citation>
    <scope>NUCLEOTIDE SEQUENCE [LARGE SCALE GENOMIC DNA]</scope>
    <source>
        <strain evidence="7 8">AF37-12</strain>
        <strain evidence="6 9">AM30-26</strain>
    </source>
</reference>
<evidence type="ECO:0000313" key="5">
    <source>
        <dbReference type="EMBL" id="KAB4488121.1"/>
    </source>
</evidence>
<comment type="caution">
    <text evidence="5">The sequence shown here is derived from an EMBL/GenBank/DDBJ whole genome shotgun (WGS) entry which is preliminary data.</text>
</comment>
<gene>
    <name evidence="7" type="ORF">DW011_21015</name>
    <name evidence="6" type="ORF">DW780_26445</name>
    <name evidence="4" type="ORF">GAN59_07620</name>
    <name evidence="2" type="ORF">GAN75_16680</name>
    <name evidence="5" type="ORF">GAN91_01610</name>
    <name evidence="3" type="ORF">GAN93_01335</name>
    <name evidence="1" type="ORF">GAO51_23320</name>
</gene>
<accession>A0A139K1X4</accession>
<evidence type="ECO:0000313" key="1">
    <source>
        <dbReference type="EMBL" id="KAB4306610.1"/>
    </source>
</evidence>
<dbReference type="Proteomes" id="UP000283616">
    <property type="component" value="Unassembled WGS sequence"/>
</dbReference>
<dbReference type="EMBL" id="WCSB01000001">
    <property type="protein sequence ID" value="KAB4455653.1"/>
    <property type="molecule type" value="Genomic_DNA"/>
</dbReference>
<evidence type="ECO:0000313" key="13">
    <source>
        <dbReference type="Proteomes" id="UP000460317"/>
    </source>
</evidence>
<protein>
    <submittedName>
        <fullName evidence="5">Methyltransferase</fullName>
    </submittedName>
</protein>
<dbReference type="Proteomes" id="UP000440614">
    <property type="component" value="Unassembled WGS sequence"/>
</dbReference>
<dbReference type="GO" id="GO:0032259">
    <property type="term" value="P:methylation"/>
    <property type="evidence" value="ECO:0007669"/>
    <property type="project" value="UniProtKB-KW"/>
</dbReference>
<keyword evidence="5" id="KW-0489">Methyltransferase</keyword>
<evidence type="ECO:0000313" key="4">
    <source>
        <dbReference type="EMBL" id="KAB4477031.1"/>
    </source>
</evidence>
<dbReference type="AlphaFoldDB" id="A0A139K1X4"/>
<name>A0A139K1X4_BACT4</name>
<keyword evidence="5" id="KW-0808">Transferase</keyword>
<dbReference type="Proteomes" id="UP000488521">
    <property type="component" value="Unassembled WGS sequence"/>
</dbReference>
<dbReference type="EMBL" id="WCRY01000001">
    <property type="protein sequence ID" value="KAB4488121.1"/>
    <property type="molecule type" value="Genomic_DNA"/>
</dbReference>
<evidence type="ECO:0000313" key="7">
    <source>
        <dbReference type="EMBL" id="RHL54173.1"/>
    </source>
</evidence>
<evidence type="ECO:0000313" key="14">
    <source>
        <dbReference type="Proteomes" id="UP000488521"/>
    </source>
</evidence>
<dbReference type="Proteomes" id="UP000436825">
    <property type="component" value="Unassembled WGS sequence"/>
</dbReference>
<dbReference type="EMBL" id="QROV01000030">
    <property type="protein sequence ID" value="RHL54173.1"/>
    <property type="molecule type" value="Genomic_DNA"/>
</dbReference>
<dbReference type="Proteomes" id="UP000436858">
    <property type="component" value="Unassembled WGS sequence"/>
</dbReference>
<dbReference type="GO" id="GO:0008168">
    <property type="term" value="F:methyltransferase activity"/>
    <property type="evidence" value="ECO:0007669"/>
    <property type="project" value="UniProtKB-KW"/>
</dbReference>
<dbReference type="EMBL" id="WCRS01000003">
    <property type="protein sequence ID" value="KAB4477031.1"/>
    <property type="molecule type" value="Genomic_DNA"/>
</dbReference>
<evidence type="ECO:0000313" key="11">
    <source>
        <dbReference type="Proteomes" id="UP000436858"/>
    </source>
</evidence>
<sequence length="39" mass="4910">MNQQEIRSKYYLHSDVFHPESTTFFFFLQKRYFSSLVMR</sequence>
<evidence type="ECO:0000313" key="12">
    <source>
        <dbReference type="Proteomes" id="UP000440614"/>
    </source>
</evidence>
<organism evidence="5 11">
    <name type="scientific">Bacteroides thetaiotaomicron</name>
    <dbReference type="NCBI Taxonomy" id="818"/>
    <lineage>
        <taxon>Bacteria</taxon>
        <taxon>Pseudomonadati</taxon>
        <taxon>Bacteroidota</taxon>
        <taxon>Bacteroidia</taxon>
        <taxon>Bacteroidales</taxon>
        <taxon>Bacteroidaceae</taxon>
        <taxon>Bacteroides</taxon>
    </lineage>
</organism>
<proteinExistence type="predicted"/>
<evidence type="ECO:0000313" key="10">
    <source>
        <dbReference type="Proteomes" id="UP000436825"/>
    </source>
</evidence>
<evidence type="ECO:0000313" key="9">
    <source>
        <dbReference type="Proteomes" id="UP000284785"/>
    </source>
</evidence>
<dbReference type="Proteomes" id="UP000460317">
    <property type="component" value="Unassembled WGS sequence"/>
</dbReference>
<evidence type="ECO:0000313" key="2">
    <source>
        <dbReference type="EMBL" id="KAB4454504.1"/>
    </source>
</evidence>
<dbReference type="Proteomes" id="UP000284785">
    <property type="component" value="Unassembled WGS sequence"/>
</dbReference>
<evidence type="ECO:0000313" key="3">
    <source>
        <dbReference type="EMBL" id="KAB4455653.1"/>
    </source>
</evidence>